<evidence type="ECO:0000259" key="5">
    <source>
        <dbReference type="Pfam" id="PF25524"/>
    </source>
</evidence>
<evidence type="ECO:0000256" key="3">
    <source>
        <dbReference type="ARBA" id="ARBA00023242"/>
    </source>
</evidence>
<feature type="domain" description="CPSF6/7 RSLD" evidence="5">
    <location>
        <begin position="210"/>
        <end position="304"/>
    </location>
</feature>
<feature type="compositionally biased region" description="Basic and acidic residues" evidence="4">
    <location>
        <begin position="23"/>
        <end position="38"/>
    </location>
</feature>
<evidence type="ECO:0000313" key="7">
    <source>
        <dbReference type="WBParaSite" id="PDA_v2.g7504.t1"/>
    </source>
</evidence>
<dbReference type="InterPro" id="IPR057951">
    <property type="entry name" value="CPSF6/7_RSLD_N"/>
</dbReference>
<dbReference type="InterPro" id="IPR034772">
    <property type="entry name" value="CPSF6/7"/>
</dbReference>
<keyword evidence="6" id="KW-1185">Reference proteome</keyword>
<protein>
    <submittedName>
        <fullName evidence="7">Cleavage and polyadenylation specificity factor subunit 6</fullName>
    </submittedName>
</protein>
<evidence type="ECO:0000256" key="4">
    <source>
        <dbReference type="SAM" id="MobiDB-lite"/>
    </source>
</evidence>
<evidence type="ECO:0000313" key="6">
    <source>
        <dbReference type="Proteomes" id="UP000887578"/>
    </source>
</evidence>
<evidence type="ECO:0000256" key="2">
    <source>
        <dbReference type="ARBA" id="ARBA00022664"/>
    </source>
</evidence>
<dbReference type="GO" id="GO:0006397">
    <property type="term" value="P:mRNA processing"/>
    <property type="evidence" value="ECO:0007669"/>
    <property type="project" value="UniProtKB-KW"/>
</dbReference>
<feature type="region of interest" description="Disordered" evidence="4">
    <location>
        <begin position="279"/>
        <end position="323"/>
    </location>
</feature>
<dbReference type="GO" id="GO:0005634">
    <property type="term" value="C:nucleus"/>
    <property type="evidence" value="ECO:0007669"/>
    <property type="project" value="UniProtKB-SubCell"/>
</dbReference>
<proteinExistence type="predicted"/>
<feature type="compositionally biased region" description="Basic and acidic residues" evidence="4">
    <location>
        <begin position="310"/>
        <end position="323"/>
    </location>
</feature>
<feature type="compositionally biased region" description="Basic residues" evidence="4">
    <location>
        <begin position="283"/>
        <end position="309"/>
    </location>
</feature>
<dbReference type="Proteomes" id="UP000887578">
    <property type="component" value="Unplaced"/>
</dbReference>
<accession>A0A914QU70</accession>
<sequence length="323" mass="36094">MEKLPSKPINGQSVQVLGYSKANLDKLDGQSRKNDTRAKQTTSQSDVTAIRIDGTTQPTPVGGGVTSSIGIPGLVGMIRAANNTMQTQSQQPLTQFSQPPPTIRPTIIQPQQQQQQLPNFMRPPPTVQIQTQPMMNRPPPGFSQPPPTVGGSMMNVPPPMLQNQTGMGMGMQQMGGIPNGFVMNQAQHYQMNHFNAPPPQMDMEQPLSSHEFEEIMSRNHVVSSSAISRAVSDAATGDYRSAIETLLTAISLIKQSRVAKHDRCKALISSLEDTVRGIEAKHYSRKHHRRSRSRSRSPDRRSKRRRSRSRSRERYDYDRRSRY</sequence>
<name>A0A914QU70_9BILA</name>
<feature type="region of interest" description="Disordered" evidence="4">
    <location>
        <begin position="22"/>
        <end position="45"/>
    </location>
</feature>
<keyword evidence="3" id="KW-0539">Nucleus</keyword>
<dbReference type="PANTHER" id="PTHR23204">
    <property type="entry name" value="CLEAVAGE AND POLYADENYLATION SPECIFIC FACTOR"/>
    <property type="match status" value="1"/>
</dbReference>
<dbReference type="AlphaFoldDB" id="A0A914QU70"/>
<evidence type="ECO:0000256" key="1">
    <source>
        <dbReference type="ARBA" id="ARBA00004123"/>
    </source>
</evidence>
<dbReference type="WBParaSite" id="PDA_v2.g7504.t1">
    <property type="protein sequence ID" value="PDA_v2.g7504.t1"/>
    <property type="gene ID" value="PDA_v2.g7504"/>
</dbReference>
<organism evidence="6 7">
    <name type="scientific">Panagrolaimus davidi</name>
    <dbReference type="NCBI Taxonomy" id="227884"/>
    <lineage>
        <taxon>Eukaryota</taxon>
        <taxon>Metazoa</taxon>
        <taxon>Ecdysozoa</taxon>
        <taxon>Nematoda</taxon>
        <taxon>Chromadorea</taxon>
        <taxon>Rhabditida</taxon>
        <taxon>Tylenchina</taxon>
        <taxon>Panagrolaimomorpha</taxon>
        <taxon>Panagrolaimoidea</taxon>
        <taxon>Panagrolaimidae</taxon>
        <taxon>Panagrolaimus</taxon>
    </lineage>
</organism>
<keyword evidence="2" id="KW-0507">mRNA processing</keyword>
<comment type="subcellular location">
    <subcellularLocation>
        <location evidence="1">Nucleus</location>
    </subcellularLocation>
</comment>
<reference evidence="7" key="1">
    <citation type="submission" date="2022-11" db="UniProtKB">
        <authorList>
            <consortium name="WormBaseParasite"/>
        </authorList>
    </citation>
    <scope>IDENTIFICATION</scope>
</reference>
<dbReference type="Pfam" id="PF25524">
    <property type="entry name" value="RSLD_CPSF6"/>
    <property type="match status" value="1"/>
</dbReference>